<dbReference type="HAMAP" id="MF_01808">
    <property type="entry name" value="Recomb_XerC_XerD"/>
    <property type="match status" value="1"/>
</dbReference>
<organism evidence="13">
    <name type="scientific">candidate division WOR-3 bacterium</name>
    <dbReference type="NCBI Taxonomy" id="2052148"/>
    <lineage>
        <taxon>Bacteria</taxon>
        <taxon>Bacteria division WOR-3</taxon>
    </lineage>
</organism>
<evidence type="ECO:0000256" key="6">
    <source>
        <dbReference type="ARBA" id="ARBA00023125"/>
    </source>
</evidence>
<dbReference type="GO" id="GO:0007059">
    <property type="term" value="P:chromosome segregation"/>
    <property type="evidence" value="ECO:0007669"/>
    <property type="project" value="UniProtKB-UniRule"/>
</dbReference>
<proteinExistence type="inferred from homology"/>
<feature type="active site" evidence="9">
    <location>
        <position position="282"/>
    </location>
</feature>
<keyword evidence="6 9" id="KW-0238">DNA-binding</keyword>
<dbReference type="GO" id="GO:0051301">
    <property type="term" value="P:cell division"/>
    <property type="evidence" value="ECO:0007669"/>
    <property type="project" value="UniProtKB-KW"/>
</dbReference>
<dbReference type="GO" id="GO:0005737">
    <property type="term" value="C:cytoplasm"/>
    <property type="evidence" value="ECO:0007669"/>
    <property type="project" value="UniProtKB-SubCell"/>
</dbReference>
<accession>A0A7V0XEI1</accession>
<dbReference type="Gene3D" id="1.10.443.10">
    <property type="entry name" value="Intergrase catalytic core"/>
    <property type="match status" value="1"/>
</dbReference>
<feature type="active site" evidence="9">
    <location>
        <position position="203"/>
    </location>
</feature>
<feature type="domain" description="Tyr recombinase" evidence="11">
    <location>
        <begin position="137"/>
        <end position="330"/>
    </location>
</feature>
<feature type="active site" evidence="9">
    <location>
        <position position="179"/>
    </location>
</feature>
<dbReference type="InterPro" id="IPR004107">
    <property type="entry name" value="Integrase_SAM-like_N"/>
</dbReference>
<evidence type="ECO:0000256" key="5">
    <source>
        <dbReference type="ARBA" id="ARBA00022908"/>
    </source>
</evidence>
<keyword evidence="4 9" id="KW-0159">Chromosome partition</keyword>
<dbReference type="InterPro" id="IPR050090">
    <property type="entry name" value="Tyrosine_recombinase_XerCD"/>
</dbReference>
<feature type="domain" description="Core-binding (CB)" evidence="12">
    <location>
        <begin position="29"/>
        <end position="116"/>
    </location>
</feature>
<reference evidence="13" key="1">
    <citation type="journal article" date="2020" name="mSystems">
        <title>Genome- and Community-Level Interaction Insights into Carbon Utilization and Element Cycling Functions of Hydrothermarchaeota in Hydrothermal Sediment.</title>
        <authorList>
            <person name="Zhou Z."/>
            <person name="Liu Y."/>
            <person name="Xu W."/>
            <person name="Pan J."/>
            <person name="Luo Z.H."/>
            <person name="Li M."/>
        </authorList>
    </citation>
    <scope>NUCLEOTIDE SEQUENCE [LARGE SCALE GENOMIC DNA]</scope>
    <source>
        <strain evidence="13">SpSt-1182</strain>
    </source>
</reference>
<dbReference type="InterPro" id="IPR002104">
    <property type="entry name" value="Integrase_catalytic"/>
</dbReference>
<keyword evidence="7 9" id="KW-0233">DNA recombination</keyword>
<dbReference type="InterPro" id="IPR044068">
    <property type="entry name" value="CB"/>
</dbReference>
<dbReference type="InterPro" id="IPR013762">
    <property type="entry name" value="Integrase-like_cat_sf"/>
</dbReference>
<name>A0A7V0XEI1_UNCW3</name>
<dbReference type="Proteomes" id="UP000885672">
    <property type="component" value="Unassembled WGS sequence"/>
</dbReference>
<evidence type="ECO:0000256" key="9">
    <source>
        <dbReference type="HAMAP-Rule" id="MF_01808"/>
    </source>
</evidence>
<comment type="function">
    <text evidence="9">Site-specific tyrosine recombinase, which acts by catalyzing the cutting and rejoining of the recombining DNA molecules. The XerC-XerD complex is essential to convert dimers of the bacterial chromosome into monomers to permit their segregation at cell division. It also contributes to the segregational stability of plasmids.</text>
</comment>
<feature type="region of interest" description="Disordered" evidence="10">
    <location>
        <begin position="11"/>
        <end position="30"/>
    </location>
</feature>
<dbReference type="GO" id="GO:0006313">
    <property type="term" value="P:DNA transposition"/>
    <property type="evidence" value="ECO:0007669"/>
    <property type="project" value="UniProtKB-UniRule"/>
</dbReference>
<dbReference type="PANTHER" id="PTHR30349:SF81">
    <property type="entry name" value="TYROSINE RECOMBINASE XERC"/>
    <property type="match status" value="1"/>
</dbReference>
<dbReference type="SUPFAM" id="SSF47823">
    <property type="entry name" value="lambda integrase-like, N-terminal domain"/>
    <property type="match status" value="1"/>
</dbReference>
<evidence type="ECO:0000256" key="2">
    <source>
        <dbReference type="ARBA" id="ARBA00022490"/>
    </source>
</evidence>
<dbReference type="CDD" id="cd00798">
    <property type="entry name" value="INT_XerDC_C"/>
    <property type="match status" value="1"/>
</dbReference>
<sequence>MLLHTAMIAAVPPGPKTPAGDHRRPSATASSGDFLSSFTGYLLVERSLNVASAASYLSDVRQYLAGSDISDPESAAAHLTAKSVQKWLRELSHAGLAATSLARKLAAVRAFASWLVESGHLAADPIEPLKPPRLPRKLPDILSVAEVEALIAAADRGKDRAGCLRARAMLELLYGAGLRVSELLSVETSNLNLEERFVRIVGKRDRERIVPVGTKAVGAVRAWLMVGRPEMLGPSSGGRNSPHPSRRLFVNRRGGRLSRMSAWQIVRNCADAAGIGKHITPHTLRHSFATHLLEGGADLRVVQELLGHADIATTQIYVHVDREYVREVYRTFHPRP</sequence>
<dbReference type="NCBIfam" id="NF001399">
    <property type="entry name" value="PRK00283.1"/>
    <property type="match status" value="1"/>
</dbReference>
<dbReference type="PROSITE" id="PS51900">
    <property type="entry name" value="CB"/>
    <property type="match status" value="1"/>
</dbReference>
<keyword evidence="2 9" id="KW-0963">Cytoplasm</keyword>
<dbReference type="GO" id="GO:0009037">
    <property type="term" value="F:tyrosine-based site-specific recombinase activity"/>
    <property type="evidence" value="ECO:0007669"/>
    <property type="project" value="UniProtKB-UniRule"/>
</dbReference>
<comment type="subcellular location">
    <subcellularLocation>
        <location evidence="1 9">Cytoplasm</location>
    </subcellularLocation>
</comment>
<evidence type="ECO:0000256" key="8">
    <source>
        <dbReference type="ARBA" id="ARBA00023306"/>
    </source>
</evidence>
<dbReference type="Pfam" id="PF02899">
    <property type="entry name" value="Phage_int_SAM_1"/>
    <property type="match status" value="1"/>
</dbReference>
<evidence type="ECO:0000256" key="10">
    <source>
        <dbReference type="SAM" id="MobiDB-lite"/>
    </source>
</evidence>
<keyword evidence="8 9" id="KW-0131">Cell cycle</keyword>
<evidence type="ECO:0000259" key="12">
    <source>
        <dbReference type="PROSITE" id="PS51900"/>
    </source>
</evidence>
<dbReference type="Pfam" id="PF00589">
    <property type="entry name" value="Phage_integrase"/>
    <property type="match status" value="1"/>
</dbReference>
<evidence type="ECO:0000256" key="3">
    <source>
        <dbReference type="ARBA" id="ARBA00022618"/>
    </source>
</evidence>
<comment type="subunit">
    <text evidence="9">Forms a cyclic heterotetrameric complex composed of two molecules of XerC and two molecules of XerD.</text>
</comment>
<evidence type="ECO:0000259" key="11">
    <source>
        <dbReference type="PROSITE" id="PS51898"/>
    </source>
</evidence>
<evidence type="ECO:0000256" key="1">
    <source>
        <dbReference type="ARBA" id="ARBA00004496"/>
    </source>
</evidence>
<dbReference type="InterPro" id="IPR011010">
    <property type="entry name" value="DNA_brk_join_enz"/>
</dbReference>
<dbReference type="PANTHER" id="PTHR30349">
    <property type="entry name" value="PHAGE INTEGRASE-RELATED"/>
    <property type="match status" value="1"/>
</dbReference>
<comment type="caution">
    <text evidence="13">The sequence shown here is derived from an EMBL/GenBank/DDBJ whole genome shotgun (WGS) entry which is preliminary data.</text>
</comment>
<protein>
    <recommendedName>
        <fullName evidence="9">Tyrosine recombinase XerC</fullName>
    </recommendedName>
</protein>
<dbReference type="InterPro" id="IPR010998">
    <property type="entry name" value="Integrase_recombinase_N"/>
</dbReference>
<dbReference type="GO" id="GO:0003677">
    <property type="term" value="F:DNA binding"/>
    <property type="evidence" value="ECO:0007669"/>
    <property type="project" value="UniProtKB-UniRule"/>
</dbReference>
<dbReference type="AlphaFoldDB" id="A0A7V0XEI1"/>
<keyword evidence="5 9" id="KW-0229">DNA integration</keyword>
<evidence type="ECO:0000256" key="4">
    <source>
        <dbReference type="ARBA" id="ARBA00022829"/>
    </source>
</evidence>
<dbReference type="SUPFAM" id="SSF56349">
    <property type="entry name" value="DNA breaking-rejoining enzymes"/>
    <property type="match status" value="1"/>
</dbReference>
<feature type="active site" evidence="9">
    <location>
        <position position="285"/>
    </location>
</feature>
<feature type="active site" description="O-(3'-phospho-DNA)-tyrosine intermediate" evidence="9">
    <location>
        <position position="317"/>
    </location>
</feature>
<dbReference type="EMBL" id="DSBX01000005">
    <property type="protein sequence ID" value="HDQ98676.1"/>
    <property type="molecule type" value="Genomic_DNA"/>
</dbReference>
<dbReference type="InterPro" id="IPR023009">
    <property type="entry name" value="Tyrosine_recombinase_XerC/XerD"/>
</dbReference>
<feature type="active site" evidence="9">
    <location>
        <position position="308"/>
    </location>
</feature>
<keyword evidence="3 9" id="KW-0132">Cell division</keyword>
<evidence type="ECO:0000256" key="7">
    <source>
        <dbReference type="ARBA" id="ARBA00023172"/>
    </source>
</evidence>
<dbReference type="Gene3D" id="1.10.150.130">
    <property type="match status" value="1"/>
</dbReference>
<comment type="similarity">
    <text evidence="9">Belongs to the 'phage' integrase family. XerC subfamily.</text>
</comment>
<dbReference type="PROSITE" id="PS51898">
    <property type="entry name" value="TYR_RECOMBINASE"/>
    <property type="match status" value="1"/>
</dbReference>
<evidence type="ECO:0000313" key="13">
    <source>
        <dbReference type="EMBL" id="HDQ98676.1"/>
    </source>
</evidence>
<gene>
    <name evidence="9" type="primary">xerC</name>
    <name evidence="13" type="ORF">ENN51_00090</name>
</gene>